<evidence type="ECO:0000313" key="6">
    <source>
        <dbReference type="EMBL" id="QSB16547.1"/>
    </source>
</evidence>
<sequence length="143" mass="15018">MTLAGRELDVELWDVSSAAPIAAQARRLAPKLKAMADETRLHLMLLIAERPRTVRELTEATELGQTLVSHHLTALREQQLVTASPKGRSNVYSLCCDALAAPVQLLASLAALTPEGARACGASSTIDAPSPPGRGSGSPAREG</sequence>
<dbReference type="InterPro" id="IPR001845">
    <property type="entry name" value="HTH_ArsR_DNA-bd_dom"/>
</dbReference>
<organism evidence="6 7">
    <name type="scientific">Natronosporangium hydrolyticum</name>
    <dbReference type="NCBI Taxonomy" id="2811111"/>
    <lineage>
        <taxon>Bacteria</taxon>
        <taxon>Bacillati</taxon>
        <taxon>Actinomycetota</taxon>
        <taxon>Actinomycetes</taxon>
        <taxon>Micromonosporales</taxon>
        <taxon>Micromonosporaceae</taxon>
        <taxon>Natronosporangium</taxon>
    </lineage>
</organism>
<dbReference type="SUPFAM" id="SSF46785">
    <property type="entry name" value="Winged helix' DNA-binding domain"/>
    <property type="match status" value="1"/>
</dbReference>
<dbReference type="PANTHER" id="PTHR33154:SF18">
    <property type="entry name" value="ARSENICAL RESISTANCE OPERON REPRESSOR"/>
    <property type="match status" value="1"/>
</dbReference>
<proteinExistence type="predicted"/>
<evidence type="ECO:0000256" key="3">
    <source>
        <dbReference type="ARBA" id="ARBA00023163"/>
    </source>
</evidence>
<evidence type="ECO:0000259" key="5">
    <source>
        <dbReference type="PROSITE" id="PS50987"/>
    </source>
</evidence>
<dbReference type="InterPro" id="IPR051081">
    <property type="entry name" value="HTH_MetalResp_TranReg"/>
</dbReference>
<feature type="domain" description="HTH arsR-type" evidence="5">
    <location>
        <begin position="21"/>
        <end position="114"/>
    </location>
</feature>
<dbReference type="SMART" id="SM00418">
    <property type="entry name" value="HTH_ARSR"/>
    <property type="match status" value="1"/>
</dbReference>
<evidence type="ECO:0000256" key="2">
    <source>
        <dbReference type="ARBA" id="ARBA00023125"/>
    </source>
</evidence>
<dbReference type="AlphaFoldDB" id="A0A895YFF6"/>
<dbReference type="PROSITE" id="PS50987">
    <property type="entry name" value="HTH_ARSR_2"/>
    <property type="match status" value="1"/>
</dbReference>
<evidence type="ECO:0000313" key="7">
    <source>
        <dbReference type="Proteomes" id="UP000662857"/>
    </source>
</evidence>
<protein>
    <submittedName>
        <fullName evidence="6">Winged helix-turn-helix transcriptional regulator</fullName>
    </submittedName>
</protein>
<dbReference type="InterPro" id="IPR036390">
    <property type="entry name" value="WH_DNA-bd_sf"/>
</dbReference>
<keyword evidence="3" id="KW-0804">Transcription</keyword>
<dbReference type="InterPro" id="IPR011991">
    <property type="entry name" value="ArsR-like_HTH"/>
</dbReference>
<keyword evidence="2" id="KW-0238">DNA-binding</keyword>
<name>A0A895YFF6_9ACTN</name>
<dbReference type="NCBIfam" id="NF033788">
    <property type="entry name" value="HTH_metalloreg"/>
    <property type="match status" value="1"/>
</dbReference>
<dbReference type="InterPro" id="IPR036388">
    <property type="entry name" value="WH-like_DNA-bd_sf"/>
</dbReference>
<dbReference type="CDD" id="cd00090">
    <property type="entry name" value="HTH_ARSR"/>
    <property type="match status" value="1"/>
</dbReference>
<dbReference type="Pfam" id="PF01022">
    <property type="entry name" value="HTH_5"/>
    <property type="match status" value="1"/>
</dbReference>
<keyword evidence="7" id="KW-1185">Reference proteome</keyword>
<dbReference type="KEGG" id="nhy:JQS43_09870"/>
<reference evidence="6" key="1">
    <citation type="submission" date="2021-02" db="EMBL/GenBank/DDBJ databases">
        <title>Natrosporangium hydrolyticum gen. nov., sp. nov, a haloalkaliphilic actinobacterium from a soda solonchak soil.</title>
        <authorList>
            <person name="Sorokin D.Y."/>
            <person name="Khijniak T.V."/>
            <person name="Zakharycheva A.P."/>
            <person name="Boueva O.V."/>
            <person name="Ariskina E.V."/>
            <person name="Hahnke R.L."/>
            <person name="Bunk B."/>
            <person name="Sproer C."/>
            <person name="Schumann P."/>
            <person name="Evtushenko L.I."/>
            <person name="Kublanov I.V."/>
        </authorList>
    </citation>
    <scope>NUCLEOTIDE SEQUENCE</scope>
    <source>
        <strain evidence="6">DSM 106523</strain>
    </source>
</reference>
<evidence type="ECO:0000256" key="4">
    <source>
        <dbReference type="SAM" id="MobiDB-lite"/>
    </source>
</evidence>
<dbReference type="Proteomes" id="UP000662857">
    <property type="component" value="Chromosome"/>
</dbReference>
<dbReference type="Gene3D" id="1.10.10.10">
    <property type="entry name" value="Winged helix-like DNA-binding domain superfamily/Winged helix DNA-binding domain"/>
    <property type="match status" value="1"/>
</dbReference>
<dbReference type="PRINTS" id="PR00778">
    <property type="entry name" value="HTHARSR"/>
</dbReference>
<dbReference type="EMBL" id="CP070499">
    <property type="protein sequence ID" value="QSB16547.1"/>
    <property type="molecule type" value="Genomic_DNA"/>
</dbReference>
<dbReference type="GO" id="GO:0003677">
    <property type="term" value="F:DNA binding"/>
    <property type="evidence" value="ECO:0007669"/>
    <property type="project" value="UniProtKB-KW"/>
</dbReference>
<dbReference type="PANTHER" id="PTHR33154">
    <property type="entry name" value="TRANSCRIPTIONAL REGULATOR, ARSR FAMILY"/>
    <property type="match status" value="1"/>
</dbReference>
<keyword evidence="1" id="KW-0805">Transcription regulation</keyword>
<dbReference type="RefSeq" id="WP_239678770.1">
    <property type="nucleotide sequence ID" value="NZ_CP070499.1"/>
</dbReference>
<evidence type="ECO:0000256" key="1">
    <source>
        <dbReference type="ARBA" id="ARBA00023015"/>
    </source>
</evidence>
<gene>
    <name evidence="6" type="ORF">JQS43_09870</name>
</gene>
<dbReference type="GO" id="GO:0003700">
    <property type="term" value="F:DNA-binding transcription factor activity"/>
    <property type="evidence" value="ECO:0007669"/>
    <property type="project" value="InterPro"/>
</dbReference>
<accession>A0A895YFF6</accession>
<feature type="region of interest" description="Disordered" evidence="4">
    <location>
        <begin position="120"/>
        <end position="143"/>
    </location>
</feature>